<name>A0ABQ9TXY9_SAGOE</name>
<evidence type="ECO:0000313" key="2">
    <source>
        <dbReference type="EMBL" id="KAK2089671.1"/>
    </source>
</evidence>
<organism evidence="2 3">
    <name type="scientific">Saguinus oedipus</name>
    <name type="common">Cotton-top tamarin</name>
    <name type="synonym">Oedipomidas oedipus</name>
    <dbReference type="NCBI Taxonomy" id="9490"/>
    <lineage>
        <taxon>Eukaryota</taxon>
        <taxon>Metazoa</taxon>
        <taxon>Chordata</taxon>
        <taxon>Craniata</taxon>
        <taxon>Vertebrata</taxon>
        <taxon>Euteleostomi</taxon>
        <taxon>Mammalia</taxon>
        <taxon>Eutheria</taxon>
        <taxon>Euarchontoglires</taxon>
        <taxon>Primates</taxon>
        <taxon>Haplorrhini</taxon>
        <taxon>Platyrrhini</taxon>
        <taxon>Cebidae</taxon>
        <taxon>Callitrichinae</taxon>
        <taxon>Saguinus</taxon>
    </lineage>
</organism>
<evidence type="ECO:0000313" key="3">
    <source>
        <dbReference type="Proteomes" id="UP001266305"/>
    </source>
</evidence>
<comment type="caution">
    <text evidence="2">The sequence shown here is derived from an EMBL/GenBank/DDBJ whole genome shotgun (WGS) entry which is preliminary data.</text>
</comment>
<reference evidence="2 3" key="1">
    <citation type="submission" date="2023-05" db="EMBL/GenBank/DDBJ databases">
        <title>B98-5 Cell Line De Novo Hybrid Assembly: An Optical Mapping Approach.</title>
        <authorList>
            <person name="Kananen K."/>
            <person name="Auerbach J.A."/>
            <person name="Kautto E."/>
            <person name="Blachly J.S."/>
        </authorList>
    </citation>
    <scope>NUCLEOTIDE SEQUENCE [LARGE SCALE GENOMIC DNA]</scope>
    <source>
        <strain evidence="2">B95-8</strain>
        <tissue evidence="2">Cell line</tissue>
    </source>
</reference>
<protein>
    <submittedName>
        <fullName evidence="2">Disco-interacting protein 2 A</fullName>
    </submittedName>
</protein>
<dbReference type="EMBL" id="JASSZA010000018">
    <property type="protein sequence ID" value="KAK2089671.1"/>
    <property type="molecule type" value="Genomic_DNA"/>
</dbReference>
<keyword evidence="3" id="KW-1185">Reference proteome</keyword>
<accession>A0ABQ9TXY9</accession>
<dbReference type="PANTHER" id="PTHR22754:SF34">
    <property type="entry name" value="DISCO-INTERACTING PROTEIN 2 HOMOLOG A"/>
    <property type="match status" value="1"/>
</dbReference>
<proteinExistence type="predicted"/>
<sequence length="271" mass="29728">MDIQTMKGLVVLSLDPFESRATHVHVISAQRVWEFIFSQYAFADLHSAPPDVTTGLVEHSYFERPQVSSVRSVPRGCSGSMLETADDSDLVRVHTPTCDRTTPHSPSSAACEVGTTAVVVSHVQAQRCVPVNSRVSSKIQQLLNTLKRPKRPPLKEFFVDDFEELLEARHRKKPAMKPVQACESVVRGTGAPRWPHLQTLAAVQQPDPNQPKPEGSETSVLRGEPLTAGVPRPPSLLATLQRWGTTQPKSPCLTALDTTGKATYTLTYGKC</sequence>
<dbReference type="PANTHER" id="PTHR22754">
    <property type="entry name" value="DISCO-INTERACTING PROTEIN 2 DIP2 -RELATED"/>
    <property type="match status" value="1"/>
</dbReference>
<feature type="region of interest" description="Disordered" evidence="1">
    <location>
        <begin position="203"/>
        <end position="233"/>
    </location>
</feature>
<dbReference type="Proteomes" id="UP001266305">
    <property type="component" value="Unassembled WGS sequence"/>
</dbReference>
<gene>
    <name evidence="2" type="primary">DIP2A_3</name>
    <name evidence="2" type="ORF">P7K49_032337</name>
</gene>
<evidence type="ECO:0000256" key="1">
    <source>
        <dbReference type="SAM" id="MobiDB-lite"/>
    </source>
</evidence>